<dbReference type="SUPFAM" id="SSF53850">
    <property type="entry name" value="Periplasmic binding protein-like II"/>
    <property type="match status" value="1"/>
</dbReference>
<evidence type="ECO:0000256" key="1">
    <source>
        <dbReference type="ARBA" id="ARBA00004418"/>
    </source>
</evidence>
<dbReference type="AlphaFoldDB" id="A0A1G6CA38"/>
<gene>
    <name evidence="9" type="ORF">SAMN02982931_02248</name>
</gene>
<evidence type="ECO:0000256" key="7">
    <source>
        <dbReference type="ARBA" id="ARBA00023139"/>
    </source>
</evidence>
<dbReference type="InterPro" id="IPR006059">
    <property type="entry name" value="SBP"/>
</dbReference>
<keyword evidence="5" id="KW-0574">Periplasm</keyword>
<evidence type="ECO:0000256" key="4">
    <source>
        <dbReference type="ARBA" id="ARBA00022729"/>
    </source>
</evidence>
<protein>
    <submittedName>
        <fullName evidence="9">ABC-type glycerol-3-phosphate transport system, substrate-binding protein</fullName>
    </submittedName>
</protein>
<dbReference type="InterPro" id="IPR050490">
    <property type="entry name" value="Bact_solute-bd_prot1"/>
</dbReference>
<dbReference type="PANTHER" id="PTHR43649:SF33">
    <property type="entry name" value="POLYGALACTURONAN_RHAMNOGALACTURONAN-BINDING PROTEIN YTCQ"/>
    <property type="match status" value="1"/>
</dbReference>
<dbReference type="Pfam" id="PF13416">
    <property type="entry name" value="SBP_bac_8"/>
    <property type="match status" value="1"/>
</dbReference>
<keyword evidence="3" id="KW-1003">Cell membrane</keyword>
<evidence type="ECO:0000313" key="9">
    <source>
        <dbReference type="EMBL" id="SDB29750.1"/>
    </source>
</evidence>
<keyword evidence="6" id="KW-0472">Membrane</keyword>
<dbReference type="PANTHER" id="PTHR43649">
    <property type="entry name" value="ARABINOSE-BINDING PROTEIN-RELATED"/>
    <property type="match status" value="1"/>
</dbReference>
<proteinExistence type="inferred from homology"/>
<keyword evidence="4" id="KW-0732">Signal</keyword>
<dbReference type="PROSITE" id="PS51318">
    <property type="entry name" value="TAT"/>
    <property type="match status" value="1"/>
</dbReference>
<accession>A0A1G6CA38</accession>
<name>A0A1G6CA38_9HYPH</name>
<sequence>MTTKPRSCSASPANSISLMKPTRRQLLAGATAIGGGVLASTLTGGRSFAAGRKTLKVMSWEQFQPGEKDGWNAVFDKFNQSQSEYEVEWTGWPAGQYISNVVIQAQAGGIDADVLMAMPDLAAQVIRKFKLAEPLDPIVSDLGITPSGGHDFLREDGKLYGLSAIDVNFALVYNKALFAEAGVEPATDQDGWVDTTAKLTNRPDQFGIALTNNISDGGEWWFQLQNFCLPYDGKWAEGKTPLANSPETVKGLELWKRLYEAGVPQGTAQSAIMKLTADGRVAQAFGVNPTVVVLRATNPEIYPDLLSAPPPWPSKRSLDRIHPLMALKSSKHVDGAMEFIKFTMQPDIMAALMEKNLYVIPPYDLAAKSESFKNFLADKPWVSGFQEAKQVSPIDVMGDFAYVDDQFGRIVMQNFQRAMQPGGSVKDAMDAAQKQLEALSAKL</sequence>
<keyword evidence="10" id="KW-1185">Reference proteome</keyword>
<dbReference type="GO" id="GO:0042597">
    <property type="term" value="C:periplasmic space"/>
    <property type="evidence" value="ECO:0007669"/>
    <property type="project" value="UniProtKB-SubCell"/>
</dbReference>
<organism evidence="9 10">
    <name type="scientific">Bauldia litoralis</name>
    <dbReference type="NCBI Taxonomy" id="665467"/>
    <lineage>
        <taxon>Bacteria</taxon>
        <taxon>Pseudomonadati</taxon>
        <taxon>Pseudomonadota</taxon>
        <taxon>Alphaproteobacteria</taxon>
        <taxon>Hyphomicrobiales</taxon>
        <taxon>Kaistiaceae</taxon>
        <taxon>Bauldia</taxon>
    </lineage>
</organism>
<evidence type="ECO:0000256" key="6">
    <source>
        <dbReference type="ARBA" id="ARBA00023136"/>
    </source>
</evidence>
<comment type="subcellular location">
    <subcellularLocation>
        <location evidence="1">Periplasm</location>
    </subcellularLocation>
</comment>
<reference evidence="9 10" key="1">
    <citation type="submission" date="2016-10" db="EMBL/GenBank/DDBJ databases">
        <authorList>
            <person name="de Groot N.N."/>
        </authorList>
    </citation>
    <scope>NUCLEOTIDE SEQUENCE [LARGE SCALE GENOMIC DNA]</scope>
    <source>
        <strain evidence="9 10">ATCC 35022</strain>
    </source>
</reference>
<dbReference type="Proteomes" id="UP000199071">
    <property type="component" value="Unassembled WGS sequence"/>
</dbReference>
<dbReference type="InterPro" id="IPR006311">
    <property type="entry name" value="TAT_signal"/>
</dbReference>
<keyword evidence="8" id="KW-0449">Lipoprotein</keyword>
<evidence type="ECO:0000313" key="10">
    <source>
        <dbReference type="Proteomes" id="UP000199071"/>
    </source>
</evidence>
<comment type="similarity">
    <text evidence="2">Belongs to the bacterial solute-binding protein 1 family.</text>
</comment>
<evidence type="ECO:0000256" key="3">
    <source>
        <dbReference type="ARBA" id="ARBA00022475"/>
    </source>
</evidence>
<evidence type="ECO:0000256" key="5">
    <source>
        <dbReference type="ARBA" id="ARBA00022764"/>
    </source>
</evidence>
<dbReference type="Gene3D" id="3.40.190.10">
    <property type="entry name" value="Periplasmic binding protein-like II"/>
    <property type="match status" value="1"/>
</dbReference>
<dbReference type="OrthoDB" id="2510110at2"/>
<evidence type="ECO:0000256" key="8">
    <source>
        <dbReference type="ARBA" id="ARBA00023288"/>
    </source>
</evidence>
<dbReference type="STRING" id="665467.SAMN02982931_02248"/>
<dbReference type="RefSeq" id="WP_139167803.1">
    <property type="nucleotide sequence ID" value="NZ_FMXQ01000004.1"/>
</dbReference>
<dbReference type="EMBL" id="FMXQ01000004">
    <property type="protein sequence ID" value="SDB29750.1"/>
    <property type="molecule type" value="Genomic_DNA"/>
</dbReference>
<evidence type="ECO:0000256" key="2">
    <source>
        <dbReference type="ARBA" id="ARBA00008520"/>
    </source>
</evidence>
<keyword evidence="7" id="KW-0564">Palmitate</keyword>